<proteinExistence type="predicted"/>
<dbReference type="AlphaFoldDB" id="A0A9P8YGW2"/>
<comment type="caution">
    <text evidence="2">The sequence shown here is derived from an EMBL/GenBank/DDBJ whole genome shotgun (WGS) entry which is preliminary data.</text>
</comment>
<dbReference type="RefSeq" id="XP_046018110.1">
    <property type="nucleotide sequence ID" value="XM_046162937.1"/>
</dbReference>
<feature type="compositionally biased region" description="Low complexity" evidence="1">
    <location>
        <begin position="168"/>
        <end position="182"/>
    </location>
</feature>
<name>A0A9P8YGW2_9PEZI</name>
<sequence>MPSTASCSNFKPRHRRGWQNHGRASSKVFRTQRRSAPISSGRARKSHLSRRKPRRSTPRSTGKLASGILLPNTKRATLHNPALGMPTAQPNAEAATEAMIRKATSFFISACVTIFRPREAAGPSSLNVVYLSFSSLRGQCGVERLTPETCLCSRKRVADAGACKPRQAGTRSAAEARSSSGSRKAHSPPSRKISIPGILVFSPYCRYIPGRLRRILIMVGLRCCEVAARCTSTR</sequence>
<accession>A0A9P8YGW2</accession>
<protein>
    <submittedName>
        <fullName evidence="2">Uncharacterized protein</fullName>
    </submittedName>
</protein>
<dbReference type="GeneID" id="70192483"/>
<gene>
    <name evidence="2" type="ORF">B0I36DRAFT_4814</name>
</gene>
<evidence type="ECO:0000313" key="3">
    <source>
        <dbReference type="Proteomes" id="UP000756346"/>
    </source>
</evidence>
<dbReference type="Proteomes" id="UP000756346">
    <property type="component" value="Unassembled WGS sequence"/>
</dbReference>
<evidence type="ECO:0000256" key="1">
    <source>
        <dbReference type="SAM" id="MobiDB-lite"/>
    </source>
</evidence>
<keyword evidence="3" id="KW-1185">Reference proteome</keyword>
<feature type="region of interest" description="Disordered" evidence="1">
    <location>
        <begin position="1"/>
        <end position="66"/>
    </location>
</feature>
<reference evidence="2" key="1">
    <citation type="journal article" date="2021" name="Nat. Commun.">
        <title>Genetic determinants of endophytism in the Arabidopsis root mycobiome.</title>
        <authorList>
            <person name="Mesny F."/>
            <person name="Miyauchi S."/>
            <person name="Thiergart T."/>
            <person name="Pickel B."/>
            <person name="Atanasova L."/>
            <person name="Karlsson M."/>
            <person name="Huettel B."/>
            <person name="Barry K.W."/>
            <person name="Haridas S."/>
            <person name="Chen C."/>
            <person name="Bauer D."/>
            <person name="Andreopoulos W."/>
            <person name="Pangilinan J."/>
            <person name="LaButti K."/>
            <person name="Riley R."/>
            <person name="Lipzen A."/>
            <person name="Clum A."/>
            <person name="Drula E."/>
            <person name="Henrissat B."/>
            <person name="Kohler A."/>
            <person name="Grigoriev I.V."/>
            <person name="Martin F.M."/>
            <person name="Hacquard S."/>
        </authorList>
    </citation>
    <scope>NUCLEOTIDE SEQUENCE</scope>
    <source>
        <strain evidence="2">MPI-CAGE-CH-0230</strain>
    </source>
</reference>
<dbReference type="EMBL" id="JAGTJQ010000001">
    <property type="protein sequence ID" value="KAH7040055.1"/>
    <property type="molecule type" value="Genomic_DNA"/>
</dbReference>
<feature type="region of interest" description="Disordered" evidence="1">
    <location>
        <begin position="168"/>
        <end position="190"/>
    </location>
</feature>
<feature type="compositionally biased region" description="Basic residues" evidence="1">
    <location>
        <begin position="42"/>
        <end position="57"/>
    </location>
</feature>
<organism evidence="2 3">
    <name type="scientific">Microdochium trichocladiopsis</name>
    <dbReference type="NCBI Taxonomy" id="1682393"/>
    <lineage>
        <taxon>Eukaryota</taxon>
        <taxon>Fungi</taxon>
        <taxon>Dikarya</taxon>
        <taxon>Ascomycota</taxon>
        <taxon>Pezizomycotina</taxon>
        <taxon>Sordariomycetes</taxon>
        <taxon>Xylariomycetidae</taxon>
        <taxon>Xylariales</taxon>
        <taxon>Microdochiaceae</taxon>
        <taxon>Microdochium</taxon>
    </lineage>
</organism>
<evidence type="ECO:0000313" key="2">
    <source>
        <dbReference type="EMBL" id="KAH7040055.1"/>
    </source>
</evidence>